<reference evidence="2 3" key="1">
    <citation type="submission" date="2010-02" db="EMBL/GenBank/DDBJ databases">
        <authorList>
            <person name="Weinstock G."/>
            <person name="Sodergren E."/>
            <person name="Clifton S."/>
            <person name="Fulton L."/>
            <person name="Fulton B."/>
            <person name="Courtney L."/>
            <person name="Fronick C."/>
            <person name="Harrison M."/>
            <person name="Strong C."/>
            <person name="Farmer C."/>
            <person name="Delahaunty K."/>
            <person name="Markovic C."/>
            <person name="Hall O."/>
            <person name="Minx P."/>
            <person name="Tomlinson C."/>
            <person name="Mitreva M."/>
            <person name="Nelson J."/>
            <person name="Hou S."/>
            <person name="Wollam A."/>
            <person name="Pepin K.H."/>
            <person name="Johnson M."/>
            <person name="Bhonagiri V."/>
            <person name="Zhang X."/>
            <person name="Suruliraj S."/>
            <person name="Warren W."/>
            <person name="Chinwalla A."/>
            <person name="Mardis E.R."/>
            <person name="Wilson R.K."/>
        </authorList>
    </citation>
    <scope>NUCLEOTIDE SEQUENCE [LARGE SCALE GENOMIC DNA]</scope>
    <source>
        <strain evidence="2 3">DSM 2876</strain>
    </source>
</reference>
<dbReference type="Proteomes" id="UP000006238">
    <property type="component" value="Unassembled WGS sequence"/>
</dbReference>
<dbReference type="AlphaFoldDB" id="D4S0W1"/>
<name>D4S0W1_9FIRM</name>
<comment type="caution">
    <text evidence="2">The sequence shown here is derived from an EMBL/GenBank/DDBJ whole genome shotgun (WGS) entry which is preliminary data.</text>
</comment>
<feature type="domain" description="Apea-like HEPN" evidence="1">
    <location>
        <begin position="293"/>
        <end position="404"/>
    </location>
</feature>
<dbReference type="EMBL" id="ABWN01000030">
    <property type="protein sequence ID" value="EFF68459.1"/>
    <property type="molecule type" value="Genomic_DNA"/>
</dbReference>
<dbReference type="RefSeq" id="WP_005603498.1">
    <property type="nucleotide sequence ID" value="NZ_GG663524.1"/>
</dbReference>
<dbReference type="GeneID" id="98918046"/>
<keyword evidence="3" id="KW-1185">Reference proteome</keyword>
<evidence type="ECO:0000259" key="1">
    <source>
        <dbReference type="Pfam" id="PF18739"/>
    </source>
</evidence>
<sequence>MTSVREIINVISNFKCKIDRIELTFSGILQEKEEKIVLNAIFPIEEYKKMELNCELVIIGKIYDNETTLMGCRIQTASYTIENNSMSLFIIPKEIIVGKCFCSMPVVTRITISTSGLNYMFGSLSLLKPNFVFTKENSSVLNYSFPEPINADDKYGAIKLYQKFDTQLSVNVYTYSITSVIEYSFTKPLVLEDAVMKISVARSLFSFFGNGYIPFGDITFEDDVEKTKYVLYLNYKENIPVVDEPFLITTSMFSGQFQNVWELWLNLYESANPIPRLFYEIICNRSTGINSYLNLSQAIEVYSNTYRNIEANAIAKSDKNNKSKGKNTKLKHRYQDILYTYNSVLKLDEADIENYAHGFSNIRNYYTHYNHGTYVEPSYDELLSAIHILRFILLTIVYTSVGISVDNILECRKIAFFRELDIDASKILKYSKKKRCSFNGNNIEETAKR</sequence>
<proteinExistence type="predicted"/>
<dbReference type="InterPro" id="IPR041229">
    <property type="entry name" value="HEPN_Apea"/>
</dbReference>
<protein>
    <recommendedName>
        <fullName evidence="1">Apea-like HEPN domain-containing protein</fullName>
    </recommendedName>
</protein>
<accession>D4S0W1</accession>
<evidence type="ECO:0000313" key="3">
    <source>
        <dbReference type="Proteomes" id="UP000006238"/>
    </source>
</evidence>
<dbReference type="HOGENOM" id="CLU_609272_0_0_9"/>
<organism evidence="2 3">
    <name type="scientific">Eshraghiella crossota DSM 2876</name>
    <dbReference type="NCBI Taxonomy" id="511680"/>
    <lineage>
        <taxon>Bacteria</taxon>
        <taxon>Bacillati</taxon>
        <taxon>Bacillota</taxon>
        <taxon>Clostridia</taxon>
        <taxon>Lachnospirales</taxon>
        <taxon>Lachnospiraceae</taxon>
        <taxon>Eshraghiella</taxon>
    </lineage>
</organism>
<dbReference type="Pfam" id="PF18739">
    <property type="entry name" value="HEPN_Apea"/>
    <property type="match status" value="1"/>
</dbReference>
<gene>
    <name evidence="2" type="ORF">BUTYVIB_01731</name>
</gene>
<evidence type="ECO:0000313" key="2">
    <source>
        <dbReference type="EMBL" id="EFF68459.1"/>
    </source>
</evidence>